<dbReference type="Gene3D" id="3.40.50.1240">
    <property type="entry name" value="Phosphoglycerate mutase-like"/>
    <property type="match status" value="1"/>
</dbReference>
<sequence>MNHDARIDLNRRALLGAALASAAVPVWAQAPAADAPALLKALQAGGLVVYFRHGATNQGGVDRIDWPRSRQRLLSAEGETQARTVGQVFQRHRLGVDEVLASPFARCHDFAQIAFGRVQDDRQLLGLLSQDSGRQQRIDHSLALLRRAVVAERNRVVVGHSSNIQQTTGVFLPEGGAVLVRPDTKAERGFSVLGELRPADWAALAQAA</sequence>
<accession>A0A853IXN5</accession>
<dbReference type="CDD" id="cd07040">
    <property type="entry name" value="HP"/>
    <property type="match status" value="1"/>
</dbReference>
<dbReference type="AlphaFoldDB" id="A0A853IXN5"/>
<dbReference type="Pfam" id="PF00300">
    <property type="entry name" value="His_Phos_1"/>
    <property type="match status" value="1"/>
</dbReference>
<dbReference type="Proteomes" id="UP000589716">
    <property type="component" value="Unassembled WGS sequence"/>
</dbReference>
<dbReference type="InterPro" id="IPR006311">
    <property type="entry name" value="TAT_signal"/>
</dbReference>
<dbReference type="InterPro" id="IPR013078">
    <property type="entry name" value="His_Pase_superF_clade-1"/>
</dbReference>
<name>A0A853IXN5_9BURK</name>
<proteinExistence type="predicted"/>
<dbReference type="SUPFAM" id="SSF53254">
    <property type="entry name" value="Phosphoglycerate mutase-like"/>
    <property type="match status" value="1"/>
</dbReference>
<keyword evidence="1" id="KW-0732">Signal</keyword>
<keyword evidence="3" id="KW-1185">Reference proteome</keyword>
<comment type="caution">
    <text evidence="2">The sequence shown here is derived from an EMBL/GenBank/DDBJ whole genome shotgun (WGS) entry which is preliminary data.</text>
</comment>
<dbReference type="InterPro" id="IPR029033">
    <property type="entry name" value="His_PPase_superfam"/>
</dbReference>
<evidence type="ECO:0000313" key="2">
    <source>
        <dbReference type="EMBL" id="NZA02490.1"/>
    </source>
</evidence>
<reference evidence="2 3" key="1">
    <citation type="submission" date="2020-07" db="EMBL/GenBank/DDBJ databases">
        <authorList>
            <person name="Maaloum M."/>
        </authorList>
    </citation>
    <scope>NUCLEOTIDE SEQUENCE [LARGE SCALE GENOMIC DNA]</scope>
    <source>
        <strain evidence="2 3">GCS-AN-3</strain>
    </source>
</reference>
<dbReference type="PROSITE" id="PS51318">
    <property type="entry name" value="TAT"/>
    <property type="match status" value="1"/>
</dbReference>
<dbReference type="RefSeq" id="WP_180550821.1">
    <property type="nucleotide sequence ID" value="NZ_JACCKX010000001.1"/>
</dbReference>
<evidence type="ECO:0000256" key="1">
    <source>
        <dbReference type="SAM" id="SignalP"/>
    </source>
</evidence>
<gene>
    <name evidence="2" type="ORF">H0I39_13295</name>
</gene>
<organism evidence="2 3">
    <name type="scientific">Ottowia beijingensis</name>
    <dbReference type="NCBI Taxonomy" id="1207057"/>
    <lineage>
        <taxon>Bacteria</taxon>
        <taxon>Pseudomonadati</taxon>
        <taxon>Pseudomonadota</taxon>
        <taxon>Betaproteobacteria</taxon>
        <taxon>Burkholderiales</taxon>
        <taxon>Comamonadaceae</taxon>
        <taxon>Ottowia</taxon>
    </lineage>
</organism>
<feature type="chain" id="PRO_5032313079" evidence="1">
    <location>
        <begin position="29"/>
        <end position="208"/>
    </location>
</feature>
<feature type="signal peptide" evidence="1">
    <location>
        <begin position="1"/>
        <end position="28"/>
    </location>
</feature>
<dbReference type="EMBL" id="JACCKX010000001">
    <property type="protein sequence ID" value="NZA02490.1"/>
    <property type="molecule type" value="Genomic_DNA"/>
</dbReference>
<evidence type="ECO:0000313" key="3">
    <source>
        <dbReference type="Proteomes" id="UP000589716"/>
    </source>
</evidence>
<protein>
    <submittedName>
        <fullName evidence="2">Histidine phosphatase family protein</fullName>
    </submittedName>
</protein>